<evidence type="ECO:0000313" key="2">
    <source>
        <dbReference type="Proteomes" id="UP001057402"/>
    </source>
</evidence>
<dbReference type="EMBL" id="CM042889">
    <property type="protein sequence ID" value="KAI4320111.1"/>
    <property type="molecule type" value="Genomic_DNA"/>
</dbReference>
<organism evidence="1 2">
    <name type="scientific">Melastoma candidum</name>
    <dbReference type="NCBI Taxonomy" id="119954"/>
    <lineage>
        <taxon>Eukaryota</taxon>
        <taxon>Viridiplantae</taxon>
        <taxon>Streptophyta</taxon>
        <taxon>Embryophyta</taxon>
        <taxon>Tracheophyta</taxon>
        <taxon>Spermatophyta</taxon>
        <taxon>Magnoliopsida</taxon>
        <taxon>eudicotyledons</taxon>
        <taxon>Gunneridae</taxon>
        <taxon>Pentapetalae</taxon>
        <taxon>rosids</taxon>
        <taxon>malvids</taxon>
        <taxon>Myrtales</taxon>
        <taxon>Melastomataceae</taxon>
        <taxon>Melastomatoideae</taxon>
        <taxon>Melastomateae</taxon>
        <taxon>Melastoma</taxon>
    </lineage>
</organism>
<dbReference type="Proteomes" id="UP001057402">
    <property type="component" value="Chromosome 10"/>
</dbReference>
<keyword evidence="2" id="KW-1185">Reference proteome</keyword>
<comment type="caution">
    <text evidence="1">The sequence shown here is derived from an EMBL/GenBank/DDBJ whole genome shotgun (WGS) entry which is preliminary data.</text>
</comment>
<accession>A0ACB9M973</accession>
<gene>
    <name evidence="1" type="ORF">MLD38_033622</name>
</gene>
<proteinExistence type="predicted"/>
<protein>
    <submittedName>
        <fullName evidence="1">Uncharacterized protein</fullName>
    </submittedName>
</protein>
<name>A0ACB9M973_9MYRT</name>
<evidence type="ECO:0000313" key="1">
    <source>
        <dbReference type="EMBL" id="KAI4320111.1"/>
    </source>
</evidence>
<sequence>MNDSAAAMASVVRLPCARLLLQSSFLLLGLVAPLALASPARPSLLTSHRGPILHGNVNLALIWYGPFVRVHKNVVRGFIKSFNIRSRGICPDPQVSSWWKVVESYQSGSPAPPPIRVQVVRQVTDVSFSVGKVLTKDFFPPLIQKATGGNPNVIAVLFTNRDVTVQGLCMGDCYVHGLIGRQPYIIVGDPQNECPGSCPWPFHQSDYGPMGAVLRPPNGNVGADSMVVNLASALAATVTNPYGNGYFKGPPVRPTEAASACPKMFGSRAFPGYTGKVRVNPVNGGGFNVQGYKGRKFLLPAIWNPRTAKCWTPL</sequence>
<reference evidence="2" key="1">
    <citation type="journal article" date="2023" name="Front. Plant Sci.">
        <title>Chromosomal-level genome assembly of Melastoma candidum provides insights into trichome evolution.</title>
        <authorList>
            <person name="Zhong Y."/>
            <person name="Wu W."/>
            <person name="Sun C."/>
            <person name="Zou P."/>
            <person name="Liu Y."/>
            <person name="Dai S."/>
            <person name="Zhou R."/>
        </authorList>
    </citation>
    <scope>NUCLEOTIDE SEQUENCE [LARGE SCALE GENOMIC DNA]</scope>
</reference>